<comment type="caution">
    <text evidence="1">The sequence shown here is derived from an EMBL/GenBank/DDBJ whole genome shotgun (WGS) entry which is preliminary data.</text>
</comment>
<evidence type="ECO:0000313" key="2">
    <source>
        <dbReference type="Proteomes" id="UP000253769"/>
    </source>
</evidence>
<protein>
    <submittedName>
        <fullName evidence="1">Uncharacterized protein</fullName>
    </submittedName>
</protein>
<dbReference type="AlphaFoldDB" id="A0A369W8X3"/>
<organism evidence="1 2">
    <name type="scientific">Motiliproteus coralliicola</name>
    <dbReference type="NCBI Taxonomy" id="2283196"/>
    <lineage>
        <taxon>Bacteria</taxon>
        <taxon>Pseudomonadati</taxon>
        <taxon>Pseudomonadota</taxon>
        <taxon>Gammaproteobacteria</taxon>
        <taxon>Oceanospirillales</taxon>
        <taxon>Oceanospirillaceae</taxon>
        <taxon>Motiliproteus</taxon>
    </lineage>
</organism>
<dbReference type="RefSeq" id="WP_114697218.1">
    <property type="nucleotide sequence ID" value="NZ_QQOH01000006.1"/>
</dbReference>
<keyword evidence="2" id="KW-1185">Reference proteome</keyword>
<reference evidence="1 2" key="1">
    <citation type="submission" date="2018-07" db="EMBL/GenBank/DDBJ databases">
        <title>Motiliproteus coralliicola sp. nov., a bacterium isolated from Coral.</title>
        <authorList>
            <person name="Wang G."/>
        </authorList>
    </citation>
    <scope>NUCLEOTIDE SEQUENCE [LARGE SCALE GENOMIC DNA]</scope>
    <source>
        <strain evidence="1 2">C34</strain>
    </source>
</reference>
<sequence>MLSLGALALAGAIGLCWLLFSLTDDQPWVEPPAAAEPKQAYHAKQLAKRTLRLIQRQHPDRLEVSHTELQSLSRLLARAYPIYSRFNPTPDGLWVSASVRLPDNPFGKFLSLQLQLPVSPNQLRLTDLQLGQLQLPDSWTQRLLPSLVKLVLGQQQGQLLLDLARLEQIQNDQLQLRIQPPVEPERQLSRLLERLRGFDDDLGFEPAWVAKYYDELLLLGQGLEPRKWVSLNYFLAPLMRSVQQQAPDGEQHLHARSAILALSLYQGSFRFEQLTGPVLSEPQRRQRPHYRTLLRGRIDLRQHFVYSAAIQVLADAGSSYAIGEFKELLDSVAGGSGFSFADLAADRAGTLFAMRVSRDPQQAAELLTRLDQPLRESDLMISIDRLPEGLTEAEFQQRYGDINSEAYRRMTEQIDQRLLALRLYRDSQQQ</sequence>
<dbReference type="OrthoDB" id="9997at2"/>
<accession>A0A369W8X3</accession>
<gene>
    <name evidence="1" type="ORF">DV711_18430</name>
</gene>
<proteinExistence type="predicted"/>
<dbReference type="Proteomes" id="UP000253769">
    <property type="component" value="Unassembled WGS sequence"/>
</dbReference>
<evidence type="ECO:0000313" key="1">
    <source>
        <dbReference type="EMBL" id="RDE18097.1"/>
    </source>
</evidence>
<name>A0A369W8X3_9GAMM</name>
<dbReference type="EMBL" id="QQOH01000006">
    <property type="protein sequence ID" value="RDE18097.1"/>
    <property type="molecule type" value="Genomic_DNA"/>
</dbReference>